<gene>
    <name evidence="2" type="ORF">M437DRAFT_77370</name>
</gene>
<feature type="chain" id="PRO_5001702335" description="Hydrophobin" evidence="1">
    <location>
        <begin position="19"/>
        <end position="178"/>
    </location>
</feature>
<keyword evidence="1" id="KW-0732">Signal</keyword>
<keyword evidence="3" id="KW-1185">Reference proteome</keyword>
<protein>
    <recommendedName>
        <fullName evidence="4">Hydrophobin</fullName>
    </recommendedName>
</protein>
<dbReference type="Proteomes" id="UP000030672">
    <property type="component" value="Unassembled WGS sequence"/>
</dbReference>
<organism evidence="2 3">
    <name type="scientific">Aureobasidium melanogenum (strain CBS 110374)</name>
    <name type="common">Aureobasidium pullulans var. melanogenum</name>
    <dbReference type="NCBI Taxonomy" id="1043003"/>
    <lineage>
        <taxon>Eukaryota</taxon>
        <taxon>Fungi</taxon>
        <taxon>Dikarya</taxon>
        <taxon>Ascomycota</taxon>
        <taxon>Pezizomycotina</taxon>
        <taxon>Dothideomycetes</taxon>
        <taxon>Dothideomycetidae</taxon>
        <taxon>Dothideales</taxon>
        <taxon>Saccotheciaceae</taxon>
        <taxon>Aureobasidium</taxon>
    </lineage>
</organism>
<evidence type="ECO:0000256" key="1">
    <source>
        <dbReference type="SAM" id="SignalP"/>
    </source>
</evidence>
<name>A0A074WCQ4_AURM1</name>
<evidence type="ECO:0008006" key="4">
    <source>
        <dbReference type="Google" id="ProtNLM"/>
    </source>
</evidence>
<accession>A0A074WCQ4</accession>
<dbReference type="HOGENOM" id="CLU_099090_0_0_1"/>
<dbReference type="GeneID" id="63920168"/>
<evidence type="ECO:0000313" key="2">
    <source>
        <dbReference type="EMBL" id="KEQ60281.1"/>
    </source>
</evidence>
<dbReference type="RefSeq" id="XP_040877304.1">
    <property type="nucleotide sequence ID" value="XM_041026795.1"/>
</dbReference>
<sequence>MVSFTTLITAALAGMTLASPAERRSSSDSSDLVCGGLLQPLAGFLDYQSGNVGGNVENVLAAASDILSQADLPSDVESIINSVTGGIVGSVTNGVSNVLYGLSTAADNVDPQCKQNAAYCTNELSAAAGACAAGQSAQAQDACLQAKYTCARNGVLDASGVNKVASCCSQYTGSAASS</sequence>
<dbReference type="EMBL" id="KL584843">
    <property type="protein sequence ID" value="KEQ60281.1"/>
    <property type="molecule type" value="Genomic_DNA"/>
</dbReference>
<reference evidence="2 3" key="1">
    <citation type="journal article" date="2014" name="BMC Genomics">
        <title>Genome sequencing of four Aureobasidium pullulans varieties: biotechnological potential, stress tolerance, and description of new species.</title>
        <authorList>
            <person name="Gostin Ar C."/>
            <person name="Ohm R.A."/>
            <person name="Kogej T."/>
            <person name="Sonjak S."/>
            <person name="Turk M."/>
            <person name="Zajc J."/>
            <person name="Zalar P."/>
            <person name="Grube M."/>
            <person name="Sun H."/>
            <person name="Han J."/>
            <person name="Sharma A."/>
            <person name="Chiniquy J."/>
            <person name="Ngan C.Y."/>
            <person name="Lipzen A."/>
            <person name="Barry K."/>
            <person name="Grigoriev I.V."/>
            <person name="Gunde-Cimerman N."/>
        </authorList>
    </citation>
    <scope>NUCLEOTIDE SEQUENCE [LARGE SCALE GENOMIC DNA]</scope>
    <source>
        <strain evidence="2 3">CBS 110374</strain>
    </source>
</reference>
<dbReference type="AlphaFoldDB" id="A0A074WCQ4"/>
<feature type="signal peptide" evidence="1">
    <location>
        <begin position="1"/>
        <end position="18"/>
    </location>
</feature>
<proteinExistence type="predicted"/>
<evidence type="ECO:0000313" key="3">
    <source>
        <dbReference type="Proteomes" id="UP000030672"/>
    </source>
</evidence>